<dbReference type="EMBL" id="ASWF01000005">
    <property type="protein sequence ID" value="EOT72493.1"/>
    <property type="molecule type" value="Genomic_DNA"/>
</dbReference>
<accession>R2P388</accession>
<dbReference type="PATRIC" id="fig|1158602.3.peg.2030"/>
<dbReference type="Proteomes" id="UP000014158">
    <property type="component" value="Unassembled WGS sequence"/>
</dbReference>
<dbReference type="Proteomes" id="UP000013877">
    <property type="component" value="Unassembled WGS sequence"/>
</dbReference>
<evidence type="ECO:0000313" key="5">
    <source>
        <dbReference type="Proteomes" id="UP000014158"/>
    </source>
</evidence>
<reference evidence="3 5" key="2">
    <citation type="submission" date="2013-03" db="EMBL/GenBank/DDBJ databases">
        <title>The Genome Sequence of Enterococcus raffinosus ATCC_49464 (PacBio/Illumina hybrid assembly).</title>
        <authorList>
            <consortium name="The Broad Institute Genomics Platform"/>
            <consortium name="The Broad Institute Genome Sequencing Center for Infectious Disease"/>
            <person name="Earl A."/>
            <person name="Russ C."/>
            <person name="Gilmore M."/>
            <person name="Surin D."/>
            <person name="Walker B."/>
            <person name="Young S."/>
            <person name="Zeng Q."/>
            <person name="Gargeya S."/>
            <person name="Fitzgerald M."/>
            <person name="Haas B."/>
            <person name="Abouelleil A."/>
            <person name="Allen A.W."/>
            <person name="Alvarado L."/>
            <person name="Arachchi H.M."/>
            <person name="Berlin A.M."/>
            <person name="Chapman S.B."/>
            <person name="Gainer-Dewar J."/>
            <person name="Goldberg J."/>
            <person name="Griggs A."/>
            <person name="Gujja S."/>
            <person name="Hansen M."/>
            <person name="Howarth C."/>
            <person name="Imamovic A."/>
            <person name="Ireland A."/>
            <person name="Larimer J."/>
            <person name="McCowan C."/>
            <person name="Murphy C."/>
            <person name="Pearson M."/>
            <person name="Poon T.W."/>
            <person name="Priest M."/>
            <person name="Roberts A."/>
            <person name="Saif S."/>
            <person name="Shea T."/>
            <person name="Sisk P."/>
            <person name="Sykes S."/>
            <person name="Wortman J."/>
            <person name="Nusbaum C."/>
            <person name="Birren B."/>
        </authorList>
    </citation>
    <scope>NUCLEOTIDE SEQUENCE [LARGE SCALE GENOMIC DNA]</scope>
    <source>
        <strain evidence="3 5">ATCC 49464</strain>
    </source>
</reference>
<evidence type="ECO:0000256" key="1">
    <source>
        <dbReference type="SAM" id="MobiDB-lite"/>
    </source>
</evidence>
<evidence type="ECO:0000313" key="2">
    <source>
        <dbReference type="EMBL" id="EOH78747.1"/>
    </source>
</evidence>
<evidence type="ECO:0000313" key="3">
    <source>
        <dbReference type="EMBL" id="EOT72493.1"/>
    </source>
</evidence>
<proteinExistence type="predicted"/>
<dbReference type="EMBL" id="AJAL01000010">
    <property type="protein sequence ID" value="EOH78747.1"/>
    <property type="molecule type" value="Genomic_DNA"/>
</dbReference>
<dbReference type="AlphaFoldDB" id="R2P388"/>
<name>R2P388_9ENTE</name>
<dbReference type="HOGENOM" id="CLU_3251191_0_0_9"/>
<feature type="compositionally biased region" description="Basic and acidic residues" evidence="1">
    <location>
        <begin position="1"/>
        <end position="13"/>
    </location>
</feature>
<sequence length="42" mass="4656">MDETSIPRKDEPKNGTQFKLRITEGASTLLVTRKFFGGNSNA</sequence>
<feature type="region of interest" description="Disordered" evidence="1">
    <location>
        <begin position="1"/>
        <end position="20"/>
    </location>
</feature>
<organism evidence="2 4">
    <name type="scientific">Enterococcus raffinosus ATCC 49464</name>
    <dbReference type="NCBI Taxonomy" id="1158602"/>
    <lineage>
        <taxon>Bacteria</taxon>
        <taxon>Bacillati</taxon>
        <taxon>Bacillota</taxon>
        <taxon>Bacilli</taxon>
        <taxon>Lactobacillales</taxon>
        <taxon>Enterococcaceae</taxon>
        <taxon>Enterococcus</taxon>
    </lineage>
</organism>
<keyword evidence="5" id="KW-1185">Reference proteome</keyword>
<reference evidence="2 4" key="1">
    <citation type="submission" date="2013-02" db="EMBL/GenBank/DDBJ databases">
        <title>The Genome Sequence of Enterococcus raffinosus ATCC_49464.</title>
        <authorList>
            <consortium name="The Broad Institute Genome Sequencing Platform"/>
            <consortium name="The Broad Institute Genome Sequencing Center for Infectious Disease"/>
            <person name="Earl A.M."/>
            <person name="Gilmore M.S."/>
            <person name="Lebreton F."/>
            <person name="Walker B."/>
            <person name="Young S.K."/>
            <person name="Zeng Q."/>
            <person name="Gargeya S."/>
            <person name="Fitzgerald M."/>
            <person name="Haas B."/>
            <person name="Abouelleil A."/>
            <person name="Alvarado L."/>
            <person name="Arachchi H.M."/>
            <person name="Berlin A.M."/>
            <person name="Chapman S.B."/>
            <person name="Dewar J."/>
            <person name="Goldberg J."/>
            <person name="Griggs A."/>
            <person name="Gujja S."/>
            <person name="Hansen M."/>
            <person name="Howarth C."/>
            <person name="Imamovic A."/>
            <person name="Larimer J."/>
            <person name="McCowan C."/>
            <person name="Murphy C."/>
            <person name="Neiman D."/>
            <person name="Pearson M."/>
            <person name="Priest M."/>
            <person name="Roberts A."/>
            <person name="Saif S."/>
            <person name="Shea T."/>
            <person name="Sisk P."/>
            <person name="Sykes S."/>
            <person name="Wortman J."/>
            <person name="Nusbaum C."/>
            <person name="Birren B."/>
        </authorList>
    </citation>
    <scope>NUCLEOTIDE SEQUENCE [LARGE SCALE GENOMIC DNA]</scope>
    <source>
        <strain evidence="2 4">ATCC 49464</strain>
    </source>
</reference>
<gene>
    <name evidence="3" type="ORF">I590_03715</name>
    <name evidence="2" type="ORF">UAK_02021</name>
</gene>
<protein>
    <submittedName>
        <fullName evidence="2">Uncharacterized protein</fullName>
    </submittedName>
</protein>
<evidence type="ECO:0000313" key="4">
    <source>
        <dbReference type="Proteomes" id="UP000013877"/>
    </source>
</evidence>
<comment type="caution">
    <text evidence="2">The sequence shown here is derived from an EMBL/GenBank/DDBJ whole genome shotgun (WGS) entry which is preliminary data.</text>
</comment>